<accession>A0ABU5R657</accession>
<keyword evidence="4 8" id="KW-0732">Signal</keyword>
<evidence type="ECO:0000313" key="9">
    <source>
        <dbReference type="EMBL" id="MEA5361150.1"/>
    </source>
</evidence>
<evidence type="ECO:0000256" key="4">
    <source>
        <dbReference type="ARBA" id="ARBA00022729"/>
    </source>
</evidence>
<evidence type="ECO:0000256" key="6">
    <source>
        <dbReference type="ARBA" id="ARBA00022837"/>
    </source>
</evidence>
<organism evidence="9 10">
    <name type="scientific">Amycolatopsis heterodermiae</name>
    <dbReference type="NCBI Taxonomy" id="3110235"/>
    <lineage>
        <taxon>Bacteria</taxon>
        <taxon>Bacillati</taxon>
        <taxon>Actinomycetota</taxon>
        <taxon>Actinomycetes</taxon>
        <taxon>Pseudonocardiales</taxon>
        <taxon>Pseudonocardiaceae</taxon>
        <taxon>Amycolatopsis</taxon>
    </lineage>
</organism>
<evidence type="ECO:0000256" key="1">
    <source>
        <dbReference type="ARBA" id="ARBA00006249"/>
    </source>
</evidence>
<dbReference type="GO" id="GO:0016787">
    <property type="term" value="F:hydrolase activity"/>
    <property type="evidence" value="ECO:0007669"/>
    <property type="project" value="UniProtKB-KW"/>
</dbReference>
<evidence type="ECO:0000256" key="5">
    <source>
        <dbReference type="ARBA" id="ARBA00022801"/>
    </source>
</evidence>
<keyword evidence="10" id="KW-1185">Reference proteome</keyword>
<feature type="chain" id="PRO_5046001251" evidence="8">
    <location>
        <begin position="24"/>
        <end position="572"/>
    </location>
</feature>
<gene>
    <name evidence="9" type="ORF">VA596_16515</name>
</gene>
<dbReference type="PANTHER" id="PTHR33938:SF15">
    <property type="entry name" value="FERULOYL ESTERASE B-RELATED"/>
    <property type="match status" value="1"/>
</dbReference>
<dbReference type="RefSeq" id="WP_323327997.1">
    <property type="nucleotide sequence ID" value="NZ_JAYFSI010000003.1"/>
</dbReference>
<dbReference type="SUPFAM" id="SSF53474">
    <property type="entry name" value="alpha/beta-Hydrolases"/>
    <property type="match status" value="1"/>
</dbReference>
<keyword evidence="2" id="KW-0719">Serine esterase</keyword>
<dbReference type="Pfam" id="PF07519">
    <property type="entry name" value="Tannase"/>
    <property type="match status" value="1"/>
</dbReference>
<dbReference type="Proteomes" id="UP001304298">
    <property type="component" value="Unassembled WGS sequence"/>
</dbReference>
<comment type="caution">
    <text evidence="9">The sequence shown here is derived from an EMBL/GenBank/DDBJ whole genome shotgun (WGS) entry which is preliminary data.</text>
</comment>
<comment type="similarity">
    <text evidence="1">Belongs to the tannase family.</text>
</comment>
<feature type="signal peptide" evidence="8">
    <location>
        <begin position="1"/>
        <end position="23"/>
    </location>
</feature>
<dbReference type="InterPro" id="IPR011118">
    <property type="entry name" value="Tannase/feruloyl_esterase"/>
</dbReference>
<dbReference type="Gene3D" id="3.40.50.1820">
    <property type="entry name" value="alpha/beta hydrolase"/>
    <property type="match status" value="1"/>
</dbReference>
<evidence type="ECO:0000313" key="10">
    <source>
        <dbReference type="Proteomes" id="UP001304298"/>
    </source>
</evidence>
<keyword evidence="5 9" id="KW-0378">Hydrolase</keyword>
<keyword evidence="3" id="KW-0479">Metal-binding</keyword>
<sequence>MRRVRTIGAIAALALATTGFASAAATTDDPAVRPDATATAPAVADSPVRPITACGDLVRGFTLPGAGTHVTAAAVVPATDTDPEYCGVQGYVEPAVRFELRLPTRTYAGRYLQYGCGGFCGVVTPPVLADCGLPHGGDVAVAATDDGHVGRTPGVVDDGRWGAHDQAARDDFEFRASHVVARASKAIIQAFYGAPPRKSYFSGCSDGGREALQLAQRYPADFDGIVAGAPAGYWSPLLEFQTWLARVNTAADGSPILTAAKLPALHSAVLATCDRLDGLTDGQLDDPRACRFDPAALTCAGPDTPACLTPAQVTATRKLYSPPTDPRGTLLYPGGEPKGSELSWAGWIIGLPQTGGVSFARSLADNYLRYLGYPIGAPASTVDTFAFTRSEFDRLTPVGVRYNAMSTDLSAFRQRGGKLVLWHGWADEAIPPSGTLDYYQRLTHGVGQDWARLFMVPSLYHCGGGTTLTEFDPLRDLVAWVERGTAPARITATGRDDAGNVTRTRPVFPYPLRAVYDGTGSVDDAANFHAAPPVSPVRDVTNFRQPPPVSPFRDVVDWAGNALYGLPGPVAP</sequence>
<dbReference type="EMBL" id="JAYFSI010000003">
    <property type="protein sequence ID" value="MEA5361150.1"/>
    <property type="molecule type" value="Genomic_DNA"/>
</dbReference>
<name>A0ABU5R657_9PSEU</name>
<evidence type="ECO:0000256" key="8">
    <source>
        <dbReference type="SAM" id="SignalP"/>
    </source>
</evidence>
<reference evidence="9 10" key="1">
    <citation type="submission" date="2023-12" db="EMBL/GenBank/DDBJ databases">
        <title>Amycolatopsis sp. V23-08.</title>
        <authorList>
            <person name="Somphong A."/>
        </authorList>
    </citation>
    <scope>NUCLEOTIDE SEQUENCE [LARGE SCALE GENOMIC DNA]</scope>
    <source>
        <strain evidence="9 10">V23-08</strain>
    </source>
</reference>
<evidence type="ECO:0000256" key="3">
    <source>
        <dbReference type="ARBA" id="ARBA00022723"/>
    </source>
</evidence>
<evidence type="ECO:0000256" key="2">
    <source>
        <dbReference type="ARBA" id="ARBA00022487"/>
    </source>
</evidence>
<evidence type="ECO:0000256" key="7">
    <source>
        <dbReference type="ARBA" id="ARBA00023157"/>
    </source>
</evidence>
<keyword evidence="7" id="KW-1015">Disulfide bond</keyword>
<dbReference type="PANTHER" id="PTHR33938">
    <property type="entry name" value="FERULOYL ESTERASE B-RELATED"/>
    <property type="match status" value="1"/>
</dbReference>
<protein>
    <submittedName>
        <fullName evidence="9">Tannase/feruloyl esterase family alpha/beta hydrolase</fullName>
    </submittedName>
</protein>
<dbReference type="InterPro" id="IPR029058">
    <property type="entry name" value="AB_hydrolase_fold"/>
</dbReference>
<proteinExistence type="inferred from homology"/>
<keyword evidence="6" id="KW-0106">Calcium</keyword>